<proteinExistence type="inferred from homology"/>
<dbReference type="PANTHER" id="PTHR10209:SF881">
    <property type="entry name" value="FI07970P-RELATED"/>
    <property type="match status" value="1"/>
</dbReference>
<evidence type="ECO:0000256" key="1">
    <source>
        <dbReference type="ARBA" id="ARBA00008056"/>
    </source>
</evidence>
<dbReference type="EMBL" id="JH792898">
    <property type="protein sequence ID" value="ELQ40414.1"/>
    <property type="molecule type" value="Genomic_DNA"/>
</dbReference>
<dbReference type="GO" id="GO:0044283">
    <property type="term" value="P:small molecule biosynthetic process"/>
    <property type="evidence" value="ECO:0007669"/>
    <property type="project" value="UniProtKB-ARBA"/>
</dbReference>
<name>A0AA97PMW1_PYRO3</name>
<feature type="region of interest" description="Disordered" evidence="6">
    <location>
        <begin position="126"/>
        <end position="155"/>
    </location>
</feature>
<evidence type="ECO:0000256" key="4">
    <source>
        <dbReference type="ARBA" id="ARBA00023004"/>
    </source>
</evidence>
<evidence type="ECO:0000256" key="3">
    <source>
        <dbReference type="ARBA" id="ARBA00023002"/>
    </source>
</evidence>
<comment type="similarity">
    <text evidence="1 5">Belongs to the iron/ascorbate-dependent oxidoreductase family.</text>
</comment>
<keyword evidence="3 5" id="KW-0560">Oxidoreductase</keyword>
<dbReference type="InterPro" id="IPR027443">
    <property type="entry name" value="IPNS-like_sf"/>
</dbReference>
<organism evidence="8">
    <name type="scientific">Pyricularia oryzae (strain Y34)</name>
    <name type="common">Rice blast fungus</name>
    <name type="synonym">Magnaporthe oryzae</name>
    <dbReference type="NCBI Taxonomy" id="1143189"/>
    <lineage>
        <taxon>Eukaryota</taxon>
        <taxon>Fungi</taxon>
        <taxon>Dikarya</taxon>
        <taxon>Ascomycota</taxon>
        <taxon>Pezizomycotina</taxon>
        <taxon>Sordariomycetes</taxon>
        <taxon>Sordariomycetidae</taxon>
        <taxon>Magnaporthales</taxon>
        <taxon>Pyriculariaceae</taxon>
        <taxon>Pyricularia</taxon>
    </lineage>
</organism>
<keyword evidence="2 5" id="KW-0479">Metal-binding</keyword>
<accession>A0AA97PMW1</accession>
<dbReference type="GO" id="GO:0016491">
    <property type="term" value="F:oxidoreductase activity"/>
    <property type="evidence" value="ECO:0007669"/>
    <property type="project" value="UniProtKB-KW"/>
</dbReference>
<evidence type="ECO:0000313" key="8">
    <source>
        <dbReference type="EMBL" id="ELQ40414.1"/>
    </source>
</evidence>
<dbReference type="PRINTS" id="PR00682">
    <property type="entry name" value="IPNSYNTHASE"/>
</dbReference>
<protein>
    <submittedName>
        <fullName evidence="8">Naringenin,2-oxoglutarate 3-dioxygenase</fullName>
    </submittedName>
</protein>
<dbReference type="InterPro" id="IPR005123">
    <property type="entry name" value="Oxoglu/Fe-dep_dioxygenase_dom"/>
</dbReference>
<dbReference type="Proteomes" id="UP000011086">
    <property type="component" value="Unassembled WGS sequence"/>
</dbReference>
<dbReference type="Gene3D" id="2.60.120.330">
    <property type="entry name" value="B-lactam Antibiotic, Isopenicillin N Synthase, Chain"/>
    <property type="match status" value="1"/>
</dbReference>
<feature type="compositionally biased region" description="Basic and acidic residues" evidence="6">
    <location>
        <begin position="131"/>
        <end position="153"/>
    </location>
</feature>
<reference evidence="8" key="1">
    <citation type="journal article" date="2012" name="PLoS Genet.">
        <title>Comparative analysis of the genomes of two field isolates of the rice blast fungus Magnaporthe oryzae.</title>
        <authorList>
            <person name="Xue M."/>
            <person name="Yang J."/>
            <person name="Li Z."/>
            <person name="Hu S."/>
            <person name="Yao N."/>
            <person name="Dean R.A."/>
            <person name="Zhao W."/>
            <person name="Shen M."/>
            <person name="Zhang H."/>
            <person name="Li C."/>
            <person name="Liu L."/>
            <person name="Cao L."/>
            <person name="Xu X."/>
            <person name="Xing Y."/>
            <person name="Hsiang T."/>
            <person name="Zhang Z."/>
            <person name="Xu J.R."/>
            <person name="Peng Y.L."/>
        </authorList>
    </citation>
    <scope>NUCLEOTIDE SEQUENCE</scope>
    <source>
        <strain evidence="8">Y34</strain>
    </source>
</reference>
<dbReference type="Pfam" id="PF03171">
    <property type="entry name" value="2OG-FeII_Oxy"/>
    <property type="match status" value="1"/>
</dbReference>
<dbReference type="InterPro" id="IPR044861">
    <property type="entry name" value="IPNS-like_FE2OG_OXY"/>
</dbReference>
<gene>
    <name evidence="8" type="ORF">OOU_Y34scaffold00438g2</name>
</gene>
<evidence type="ECO:0000256" key="2">
    <source>
        <dbReference type="ARBA" id="ARBA00022723"/>
    </source>
</evidence>
<dbReference type="Pfam" id="PF14226">
    <property type="entry name" value="DIOX_N"/>
    <property type="match status" value="1"/>
</dbReference>
<sequence length="374" mass="42560">MATITEIAAPAPETYKLELHSAYGPVYRDVLRTPARDCTSSEVPVIDLTNINGTDDQRRALAETVREAAENTGFFYIKNHGIPESTIGAAFAQAHAFFTQPAELKELVSRDRSKFFSGWTKRHGIQIAPTDKPDNREGFSFRYDPSHDPETKDPAAVPEDVARWLKVEDFMWQGTAHLPNFKRDLVTYWQECVTLSRRMIKIFARALDVDENYFDDVVTYPGSDSVFNYYPKNEGSADAVDIGLGAHTDLQCFTFLWQDDVGGLQVLTNEGQWVKVPPVEGTFVVNIGDFLQRVSNDRFKSTVHRVYNHAPKDRISMPFFFGFNHNAQCSVLPTCTSETNPAKYEPISCGEDVYNHKWCRLRFEKTYSHSQEKK</sequence>
<dbReference type="AlphaFoldDB" id="A0AA97PMW1"/>
<dbReference type="SUPFAM" id="SSF51197">
    <property type="entry name" value="Clavaminate synthase-like"/>
    <property type="match status" value="1"/>
</dbReference>
<evidence type="ECO:0000256" key="6">
    <source>
        <dbReference type="SAM" id="MobiDB-lite"/>
    </source>
</evidence>
<dbReference type="PROSITE" id="PS51471">
    <property type="entry name" value="FE2OG_OXY"/>
    <property type="match status" value="1"/>
</dbReference>
<evidence type="ECO:0000259" key="7">
    <source>
        <dbReference type="PROSITE" id="PS51471"/>
    </source>
</evidence>
<dbReference type="InterPro" id="IPR026992">
    <property type="entry name" value="DIOX_N"/>
</dbReference>
<dbReference type="PANTHER" id="PTHR10209">
    <property type="entry name" value="OXIDOREDUCTASE, 2OG-FE II OXYGENASE FAMILY PROTEIN"/>
    <property type="match status" value="1"/>
</dbReference>
<evidence type="ECO:0000256" key="5">
    <source>
        <dbReference type="RuleBase" id="RU003682"/>
    </source>
</evidence>
<keyword evidence="4 5" id="KW-0408">Iron</keyword>
<dbReference type="GO" id="GO:0046872">
    <property type="term" value="F:metal ion binding"/>
    <property type="evidence" value="ECO:0007669"/>
    <property type="project" value="UniProtKB-KW"/>
</dbReference>
<feature type="domain" description="Fe2OG dioxygenase" evidence="7">
    <location>
        <begin position="217"/>
        <end position="323"/>
    </location>
</feature>